<keyword evidence="4" id="KW-1185">Reference proteome</keyword>
<dbReference type="InterPro" id="IPR005182">
    <property type="entry name" value="YdbS-like_PH"/>
</dbReference>
<evidence type="ECO:0000313" key="3">
    <source>
        <dbReference type="EMBL" id="GEN30821.1"/>
    </source>
</evidence>
<comment type="caution">
    <text evidence="3">The sequence shown here is derived from an EMBL/GenBank/DDBJ whole genome shotgun (WGS) entry which is preliminary data.</text>
</comment>
<dbReference type="OrthoDB" id="2437193at2"/>
<dbReference type="AlphaFoldDB" id="A0A511UYH5"/>
<dbReference type="Proteomes" id="UP000321491">
    <property type="component" value="Unassembled WGS sequence"/>
</dbReference>
<feature type="domain" description="YdbS-like PH" evidence="2">
    <location>
        <begin position="77"/>
        <end position="153"/>
    </location>
</feature>
<evidence type="ECO:0000313" key="4">
    <source>
        <dbReference type="Proteomes" id="UP000321491"/>
    </source>
</evidence>
<dbReference type="Pfam" id="PF03703">
    <property type="entry name" value="bPH_2"/>
    <property type="match status" value="1"/>
</dbReference>
<organism evidence="3 4">
    <name type="scientific">Cerasibacillus quisquiliarum</name>
    <dbReference type="NCBI Taxonomy" id="227865"/>
    <lineage>
        <taxon>Bacteria</taxon>
        <taxon>Bacillati</taxon>
        <taxon>Bacillota</taxon>
        <taxon>Bacilli</taxon>
        <taxon>Bacillales</taxon>
        <taxon>Bacillaceae</taxon>
        <taxon>Cerasibacillus</taxon>
    </lineage>
</organism>
<accession>A0A511UYH5</accession>
<keyword evidence="1" id="KW-1133">Transmembrane helix</keyword>
<reference evidence="3 4" key="1">
    <citation type="submission" date="2019-07" db="EMBL/GenBank/DDBJ databases">
        <title>Whole genome shotgun sequence of Cerasibacillus quisquiliarum NBRC 102429.</title>
        <authorList>
            <person name="Hosoyama A."/>
            <person name="Uohara A."/>
            <person name="Ohji S."/>
            <person name="Ichikawa N."/>
        </authorList>
    </citation>
    <scope>NUCLEOTIDE SEQUENCE [LARGE SCALE GENOMIC DNA]</scope>
    <source>
        <strain evidence="3 4">NBRC 102429</strain>
    </source>
</reference>
<feature type="transmembrane region" description="Helical" evidence="1">
    <location>
        <begin position="21"/>
        <end position="40"/>
    </location>
</feature>
<keyword evidence="1" id="KW-0472">Membrane</keyword>
<keyword evidence="1" id="KW-0812">Transmembrane</keyword>
<feature type="transmembrane region" description="Helical" evidence="1">
    <location>
        <begin position="46"/>
        <end position="71"/>
    </location>
</feature>
<name>A0A511UYH5_9BACI</name>
<gene>
    <name evidence="3" type="primary">ydbS</name>
    <name evidence="3" type="ORF">CQU01_10590</name>
</gene>
<evidence type="ECO:0000259" key="2">
    <source>
        <dbReference type="Pfam" id="PF03703"/>
    </source>
</evidence>
<dbReference type="EMBL" id="BJXW01000011">
    <property type="protein sequence ID" value="GEN30821.1"/>
    <property type="molecule type" value="Genomic_DNA"/>
</dbReference>
<sequence length="164" mass="19206">MFSIHEPTNRISKQAVDVWKISNFIGHLIFLSILAGLIWAGYHFTWYHWIIVVLWVLSGLTVISGGWSIFIEPPLLYKYWRYGIDEEYVRLTHGVLTRKHHVIPMTKVQYVSAEQGPILRKYNLYTIKIGTMRSFHEIPALPEEEAFKLRNQIADHAKIKEVES</sequence>
<dbReference type="RefSeq" id="WP_146936464.1">
    <property type="nucleotide sequence ID" value="NZ_BJXW01000011.1"/>
</dbReference>
<dbReference type="PANTHER" id="PTHR34473:SF2">
    <property type="entry name" value="UPF0699 TRANSMEMBRANE PROTEIN YDBT"/>
    <property type="match status" value="1"/>
</dbReference>
<protein>
    <submittedName>
        <fullName evidence="3">Membrane protein</fullName>
    </submittedName>
</protein>
<evidence type="ECO:0000256" key="1">
    <source>
        <dbReference type="SAM" id="Phobius"/>
    </source>
</evidence>
<dbReference type="PANTHER" id="PTHR34473">
    <property type="entry name" value="UPF0699 TRANSMEMBRANE PROTEIN YDBS"/>
    <property type="match status" value="1"/>
</dbReference>
<proteinExistence type="predicted"/>